<dbReference type="InterPro" id="IPR002645">
    <property type="entry name" value="STAS_dom"/>
</dbReference>
<name>A0A5N6BU63_9ACTN</name>
<accession>A0A5N6BU63</accession>
<evidence type="ECO:0000259" key="2">
    <source>
        <dbReference type="Pfam" id="PF14417"/>
    </source>
</evidence>
<dbReference type="Pfam" id="PF01740">
    <property type="entry name" value="STAS"/>
    <property type="match status" value="1"/>
</dbReference>
<dbReference type="Gene3D" id="3.30.750.24">
    <property type="entry name" value="STAS domain"/>
    <property type="match status" value="1"/>
</dbReference>
<protein>
    <submittedName>
        <fullName evidence="3">Uncharacterized protein</fullName>
    </submittedName>
</protein>
<gene>
    <name evidence="3" type="ORF">FH610_016820</name>
</gene>
<evidence type="ECO:0000313" key="3">
    <source>
        <dbReference type="EMBL" id="KAB8184008.1"/>
    </source>
</evidence>
<evidence type="ECO:0000313" key="4">
    <source>
        <dbReference type="Proteomes" id="UP000313066"/>
    </source>
</evidence>
<dbReference type="EMBL" id="VDMA02000008">
    <property type="protein sequence ID" value="KAB8184008.1"/>
    <property type="molecule type" value="Genomic_DNA"/>
</dbReference>
<feature type="domain" description="STAS" evidence="1">
    <location>
        <begin position="206"/>
        <end position="283"/>
    </location>
</feature>
<dbReference type="AlphaFoldDB" id="A0A5N6BU63"/>
<reference evidence="3 4" key="1">
    <citation type="submission" date="2019-10" db="EMBL/GenBank/DDBJ databases">
        <title>Nonomuraea sp. nov., isolated from Phyllanthus amarus.</title>
        <authorList>
            <person name="Klykleung N."/>
            <person name="Tanasupawat S."/>
        </authorList>
    </citation>
    <scope>NUCLEOTIDE SEQUENCE [LARGE SCALE GENOMIC DNA]</scope>
    <source>
        <strain evidence="3 4">CR1-09</strain>
    </source>
</reference>
<dbReference type="InterPro" id="IPR025847">
    <property type="entry name" value="MEDS_domain"/>
</dbReference>
<dbReference type="SUPFAM" id="SSF52091">
    <property type="entry name" value="SpoIIaa-like"/>
    <property type="match status" value="1"/>
</dbReference>
<sequence length="296" mass="31644">MPGDGGAVTVSAEVQITDLAINDHACLTFGEPEELLDLTAAFVRDGLAGGLRVVWLCEEPQGALAELNRRGIAVQSATASGRMDVVASQEGLLSGQVFTVDHAMGWLSSQMELTSHEGYSGLRVALDMGWALRPVHGVEQLPAFEEKIATILSDSSVSVLCQYDRERFDPVTLASVSPFHTRAVAAATYHDDPLLRICRQYAPPGIRMAGQIDRAAEDALAMALSEAIRTDGPVTINMAELSFIDLSCTRTIIDVARSLAPARTVVLRCNPAIVPRFVLLGAQGIPGISLVTAHER</sequence>
<dbReference type="Proteomes" id="UP000313066">
    <property type="component" value="Unassembled WGS sequence"/>
</dbReference>
<dbReference type="InterPro" id="IPR036513">
    <property type="entry name" value="STAS_dom_sf"/>
</dbReference>
<dbReference type="Pfam" id="PF14417">
    <property type="entry name" value="MEDS"/>
    <property type="match status" value="1"/>
</dbReference>
<keyword evidence="4" id="KW-1185">Reference proteome</keyword>
<feature type="domain" description="MEDS" evidence="2">
    <location>
        <begin position="23"/>
        <end position="180"/>
    </location>
</feature>
<comment type="caution">
    <text evidence="3">The sequence shown here is derived from an EMBL/GenBank/DDBJ whole genome shotgun (WGS) entry which is preliminary data.</text>
</comment>
<proteinExistence type="predicted"/>
<evidence type="ECO:0000259" key="1">
    <source>
        <dbReference type="Pfam" id="PF01740"/>
    </source>
</evidence>
<organism evidence="3 4">
    <name type="scientific">Microbispora catharanthi</name>
    <dbReference type="NCBI Taxonomy" id="1712871"/>
    <lineage>
        <taxon>Bacteria</taxon>
        <taxon>Bacillati</taxon>
        <taxon>Actinomycetota</taxon>
        <taxon>Actinomycetes</taxon>
        <taxon>Streptosporangiales</taxon>
        <taxon>Streptosporangiaceae</taxon>
        <taxon>Microbispora</taxon>
    </lineage>
</organism>